<feature type="transmembrane region" description="Helical" evidence="2">
    <location>
        <begin position="132"/>
        <end position="152"/>
    </location>
</feature>
<sequence length="286" mass="31970">MYLEKRSDVLADDTTRDRFVFAFIVMQLIGAGGLSLILFTALASKRIRRHSTWYGFTASWIFSSLCYCLLFIAGQQMGGEPNNTLCTVQAALIYAAPALTACTTLSLVIHMFLNFRSLMYTSAFEVRPITELMLLGTPYLVWAVLFVGNLAFELQNPQTVRRSPKGPIVIQSSQQFILSYRIFINRHHVLKAGMMLAMLFRVFAFSIIGIMALGLSVTFVITNDHDGAFDMLLASMPVLAMLIFGSQKDLIRVWLCQRGGYDPANTKPIDEDDDYGPLRSRVSSSS</sequence>
<feature type="region of interest" description="Disordered" evidence="1">
    <location>
        <begin position="265"/>
        <end position="286"/>
    </location>
</feature>
<keyword evidence="2" id="KW-0812">Transmembrane</keyword>
<name>A0A8H5CY37_9AGAR</name>
<feature type="transmembrane region" description="Helical" evidence="2">
    <location>
        <begin position="20"/>
        <end position="41"/>
    </location>
</feature>
<gene>
    <name evidence="3" type="ORF">D9756_009399</name>
</gene>
<comment type="caution">
    <text evidence="3">The sequence shown here is derived from an EMBL/GenBank/DDBJ whole genome shotgun (WGS) entry which is preliminary data.</text>
</comment>
<dbReference type="AlphaFoldDB" id="A0A8H5CY37"/>
<feature type="transmembrane region" description="Helical" evidence="2">
    <location>
        <begin position="92"/>
        <end position="112"/>
    </location>
</feature>
<feature type="transmembrane region" description="Helical" evidence="2">
    <location>
        <begin position="227"/>
        <end position="245"/>
    </location>
</feature>
<keyword evidence="2" id="KW-1133">Transmembrane helix</keyword>
<dbReference type="OrthoDB" id="2988301at2759"/>
<proteinExistence type="predicted"/>
<evidence type="ECO:0000256" key="2">
    <source>
        <dbReference type="SAM" id="Phobius"/>
    </source>
</evidence>
<reference evidence="3 4" key="1">
    <citation type="journal article" date="2020" name="ISME J.">
        <title>Uncovering the hidden diversity of litter-decomposition mechanisms in mushroom-forming fungi.</title>
        <authorList>
            <person name="Floudas D."/>
            <person name="Bentzer J."/>
            <person name="Ahren D."/>
            <person name="Johansson T."/>
            <person name="Persson P."/>
            <person name="Tunlid A."/>
        </authorList>
    </citation>
    <scope>NUCLEOTIDE SEQUENCE [LARGE SCALE GENOMIC DNA]</scope>
    <source>
        <strain evidence="3 4">CBS 146.42</strain>
    </source>
</reference>
<accession>A0A8H5CY37</accession>
<dbReference type="Proteomes" id="UP000559027">
    <property type="component" value="Unassembled WGS sequence"/>
</dbReference>
<keyword evidence="2" id="KW-0472">Membrane</keyword>
<evidence type="ECO:0000313" key="3">
    <source>
        <dbReference type="EMBL" id="KAF5349163.1"/>
    </source>
</evidence>
<organism evidence="3 4">
    <name type="scientific">Leucocoprinus leucothites</name>
    <dbReference type="NCBI Taxonomy" id="201217"/>
    <lineage>
        <taxon>Eukaryota</taxon>
        <taxon>Fungi</taxon>
        <taxon>Dikarya</taxon>
        <taxon>Basidiomycota</taxon>
        <taxon>Agaricomycotina</taxon>
        <taxon>Agaricomycetes</taxon>
        <taxon>Agaricomycetidae</taxon>
        <taxon>Agaricales</taxon>
        <taxon>Agaricineae</taxon>
        <taxon>Agaricaceae</taxon>
        <taxon>Leucocoprinus</taxon>
    </lineage>
</organism>
<protein>
    <submittedName>
        <fullName evidence="3">Uncharacterized protein</fullName>
    </submittedName>
</protein>
<evidence type="ECO:0000256" key="1">
    <source>
        <dbReference type="SAM" id="MobiDB-lite"/>
    </source>
</evidence>
<feature type="transmembrane region" description="Helical" evidence="2">
    <location>
        <begin position="53"/>
        <end position="72"/>
    </location>
</feature>
<evidence type="ECO:0000313" key="4">
    <source>
        <dbReference type="Proteomes" id="UP000559027"/>
    </source>
</evidence>
<dbReference type="EMBL" id="JAACJO010000017">
    <property type="protein sequence ID" value="KAF5349163.1"/>
    <property type="molecule type" value="Genomic_DNA"/>
</dbReference>
<feature type="transmembrane region" description="Helical" evidence="2">
    <location>
        <begin position="196"/>
        <end position="221"/>
    </location>
</feature>
<keyword evidence="4" id="KW-1185">Reference proteome</keyword>